<dbReference type="CDD" id="cd09276">
    <property type="entry name" value="Rnase_HI_RT_non_LTR"/>
    <property type="match status" value="1"/>
</dbReference>
<proteinExistence type="predicted"/>
<accession>A0A4Y2G067</accession>
<dbReference type="CDD" id="cd09077">
    <property type="entry name" value="R1-I-EN"/>
    <property type="match status" value="1"/>
</dbReference>
<dbReference type="SUPFAM" id="SSF56672">
    <property type="entry name" value="DNA/RNA polymerases"/>
    <property type="match status" value="1"/>
</dbReference>
<dbReference type="EMBL" id="BGPR01001126">
    <property type="protein sequence ID" value="GBM46146.1"/>
    <property type="molecule type" value="Genomic_DNA"/>
</dbReference>
<name>A0A4Y2G067_ARAVE</name>
<dbReference type="GO" id="GO:0071897">
    <property type="term" value="P:DNA biosynthetic process"/>
    <property type="evidence" value="ECO:0007669"/>
    <property type="project" value="UniProtKB-ARBA"/>
</dbReference>
<dbReference type="InterPro" id="IPR005135">
    <property type="entry name" value="Endo/exonuclease/phosphatase"/>
</dbReference>
<organism evidence="3 4">
    <name type="scientific">Araneus ventricosus</name>
    <name type="common">Orbweaver spider</name>
    <name type="synonym">Epeira ventricosa</name>
    <dbReference type="NCBI Taxonomy" id="182803"/>
    <lineage>
        <taxon>Eukaryota</taxon>
        <taxon>Metazoa</taxon>
        <taxon>Ecdysozoa</taxon>
        <taxon>Arthropoda</taxon>
        <taxon>Chelicerata</taxon>
        <taxon>Arachnida</taxon>
        <taxon>Araneae</taxon>
        <taxon>Araneomorphae</taxon>
        <taxon>Entelegynae</taxon>
        <taxon>Araneoidea</taxon>
        <taxon>Araneidae</taxon>
        <taxon>Araneus</taxon>
    </lineage>
</organism>
<dbReference type="GO" id="GO:0003676">
    <property type="term" value="F:nucleic acid binding"/>
    <property type="evidence" value="ECO:0007669"/>
    <property type="project" value="InterPro"/>
</dbReference>
<dbReference type="InterPro" id="IPR002156">
    <property type="entry name" value="RNaseH_domain"/>
</dbReference>
<feature type="domain" description="RNase H type-1" evidence="2">
    <location>
        <begin position="1279"/>
        <end position="1408"/>
    </location>
</feature>
<dbReference type="Gene3D" id="3.30.420.10">
    <property type="entry name" value="Ribonuclease H-like superfamily/Ribonuclease H"/>
    <property type="match status" value="1"/>
</dbReference>
<dbReference type="InterPro" id="IPR000477">
    <property type="entry name" value="RT_dom"/>
</dbReference>
<dbReference type="GO" id="GO:0042575">
    <property type="term" value="C:DNA polymerase complex"/>
    <property type="evidence" value="ECO:0007669"/>
    <property type="project" value="UniProtKB-ARBA"/>
</dbReference>
<dbReference type="SUPFAM" id="SSF56219">
    <property type="entry name" value="DNase I-like"/>
    <property type="match status" value="1"/>
</dbReference>
<dbReference type="Proteomes" id="UP000499080">
    <property type="component" value="Unassembled WGS sequence"/>
</dbReference>
<dbReference type="Pfam" id="PF14529">
    <property type="entry name" value="Exo_endo_phos_2"/>
    <property type="match status" value="1"/>
</dbReference>
<dbReference type="SUPFAM" id="SSF53098">
    <property type="entry name" value="Ribonuclease H-like"/>
    <property type="match status" value="1"/>
</dbReference>
<keyword evidence="4" id="KW-1185">Reference proteome</keyword>
<gene>
    <name evidence="3" type="primary">R1A1-elementORF2_760</name>
    <name evidence="3" type="ORF">AVEN_48675_1</name>
</gene>
<dbReference type="InterPro" id="IPR036397">
    <property type="entry name" value="RNaseH_sf"/>
</dbReference>
<evidence type="ECO:0000259" key="1">
    <source>
        <dbReference type="PROSITE" id="PS50878"/>
    </source>
</evidence>
<dbReference type="Pfam" id="PF00075">
    <property type="entry name" value="RNase_H"/>
    <property type="match status" value="1"/>
</dbReference>
<dbReference type="InterPro" id="IPR043502">
    <property type="entry name" value="DNA/RNA_pol_sf"/>
</dbReference>
<dbReference type="GO" id="GO:0004523">
    <property type="term" value="F:RNA-DNA hybrid ribonuclease activity"/>
    <property type="evidence" value="ECO:0007669"/>
    <property type="project" value="InterPro"/>
</dbReference>
<dbReference type="PROSITE" id="PS50878">
    <property type="entry name" value="RT_POL"/>
    <property type="match status" value="1"/>
</dbReference>
<dbReference type="PANTHER" id="PTHR36688">
    <property type="entry name" value="ENDO/EXONUCLEASE/PHOSPHATASE DOMAIN-CONTAINING PROTEIN"/>
    <property type="match status" value="1"/>
</dbReference>
<evidence type="ECO:0000313" key="3">
    <source>
        <dbReference type="EMBL" id="GBM46146.1"/>
    </source>
</evidence>
<dbReference type="PROSITE" id="PS50879">
    <property type="entry name" value="RNASE_H_1"/>
    <property type="match status" value="1"/>
</dbReference>
<evidence type="ECO:0000259" key="2">
    <source>
        <dbReference type="PROSITE" id="PS50879"/>
    </source>
</evidence>
<comment type="caution">
    <text evidence="3">The sequence shown here is derived from an EMBL/GenBank/DDBJ whole genome shotgun (WGS) entry which is preliminary data.</text>
</comment>
<evidence type="ECO:0008006" key="5">
    <source>
        <dbReference type="Google" id="ProtNLM"/>
    </source>
</evidence>
<feature type="domain" description="Reverse transcriptase" evidence="1">
    <location>
        <begin position="846"/>
        <end position="1101"/>
    </location>
</feature>
<dbReference type="Pfam" id="PF00078">
    <property type="entry name" value="RVT_1"/>
    <property type="match status" value="1"/>
</dbReference>
<dbReference type="InterPro" id="IPR052560">
    <property type="entry name" value="RdDP_mobile_element"/>
</dbReference>
<sequence length="1556" mass="177597">MGESSSESSSIMNLPLFDLGIPPLRRTESSIEDCPISDKDTPIEELLKRLRLLVNSRPPDSMRSHLPVPLKKEVNNIIDLLRGRIATADKKEEGTEAETQFNSSQVLSLPHSLEGTNVHQSVDKPGQNELAASRSQMKLSYAEAAKLNNKRKKPTLLLYPSEEIGKEIEEILTEELKVDSANFRFKNVRKIQNKGLAIVWDKHQQLEKLRETILSNDILKKNISLRLPGKRYPSLIIYDLPNDTTNEDVQIALKAYSNWGEDLRLRFKMRGRKEGTSHWVLEAPCEAFFNLRRLRKIPIKWTMYQMKEFLHIKRCSTCQAYGHTANSKECKFTTPFCGCCGLRHNTRNCRNDELYCINCAESNRNRGTNYKIRHRAIDKSSNEPLKILQINLARAKAATNQLQETASTIKPDVILVQEQYINNNRIPGIPQTWKTFSSSNQKAAILIPSPILKPALLATKVNMVALKIQTSSFPITIISAYSSPAQDVHTTLQEIQEIISSLPEEKIIIGADLNGHNTLWGYRSNDNRGKDILDFILANNLNIINKPDALPTFQRNSSVGWPDLTLCSQSLIDSSINWEVLEEISLSDHRYIETTIASTVANQFYKRYKTRHGNHLRFLNILGKEIYHLERKIKAARNSRELNNATIELQTLIINACNKSFKIKKQLLITKPNWWTEQLEIHKKKVRALRKRAQRAPEFERQARYQVFKKEKAKYKRHIKQARNMGWRKFCSAASHPYGKQYKVAFRKSVFPSQIPYLINGDPKGSLQEAAQNILDQIFLSPAIPTNYNLTTSTQPPDPPFSPQEISAIIEHLPSGKAPGIDGIDNLLIKIIHKRFNNIFPTLFNKCLHLSCFPDSLKIGNIILFQKGGKDQRLASSYRPISLLPTIGKVLEKLMTQRLTYHLESTNSLNDRQHGFREGKSVDTAINELLRNIKTARRDGKHVLVLSIDIKGAFDNLQHRAILKTLDASACPSNINRLFHSLLQNRKVTLLTPQGRATKEQKQGCPQGSCSGPALWNLVANEILNQVWPDNVHIQAFADDFVLVIKADTNKSLVEDTQSAITQFSSWCSENELVISTEKTNYILFSKMVRSPKITWNGYKINRVKSFKYLGIHVDDRLNWLEHINKQGEKAIKMQQNLKRIAGGNWGISQIHRWTLYKTVIERMLAHGSSAWCLNPTFKMKRKLSSIQRPFLLHISGAYRTTPTAALQTILGIPPLHMQLQFEARFTSIYRLRIPLPPFITDTQPHDLEMKATGWSTHPSEHLKPNQISFEDGEAYIARKDIINIFTDGSKTEHGVGAAFCVLTNDIWAYQWSAKLNDNNTVFQAELTALHEAVIYASHLPNHNTSNIHVDNRASIMASSNSKSTNATARKIFKILLSNPRIKVSWVKAHAGNIGNERADQLAKDATQHGQPYSHTKLPKPYIKGLLRKRMLEEWQTSWKNGDTGRKIYNIMPSVSLRPTNWIREDVIFFSQHGPFPAYLKRFHLSDSDYCSCGGIGTALHYATECVYTVSWHMRKPAPNFEQEWLKRVANNLFSRQRIRGIIKFMSENRDLFRPP</sequence>
<dbReference type="CDD" id="cd01650">
    <property type="entry name" value="RT_nLTR_like"/>
    <property type="match status" value="1"/>
</dbReference>
<dbReference type="InterPro" id="IPR012337">
    <property type="entry name" value="RNaseH-like_sf"/>
</dbReference>
<evidence type="ECO:0000313" key="4">
    <source>
        <dbReference type="Proteomes" id="UP000499080"/>
    </source>
</evidence>
<dbReference type="InterPro" id="IPR036691">
    <property type="entry name" value="Endo/exonu/phosph_ase_sf"/>
</dbReference>
<dbReference type="Gene3D" id="3.60.10.10">
    <property type="entry name" value="Endonuclease/exonuclease/phosphatase"/>
    <property type="match status" value="1"/>
</dbReference>
<dbReference type="OrthoDB" id="6433533at2759"/>
<reference evidence="3 4" key="1">
    <citation type="journal article" date="2019" name="Sci. Rep.">
        <title>Orb-weaving spider Araneus ventricosus genome elucidates the spidroin gene catalogue.</title>
        <authorList>
            <person name="Kono N."/>
            <person name="Nakamura H."/>
            <person name="Ohtoshi R."/>
            <person name="Moran D.A.P."/>
            <person name="Shinohara A."/>
            <person name="Yoshida Y."/>
            <person name="Fujiwara M."/>
            <person name="Mori M."/>
            <person name="Tomita M."/>
            <person name="Arakawa K."/>
        </authorList>
    </citation>
    <scope>NUCLEOTIDE SEQUENCE [LARGE SCALE GENOMIC DNA]</scope>
</reference>
<dbReference type="PANTHER" id="PTHR36688:SF1">
    <property type="entry name" value="ENDONUCLEASE_EXONUCLEASE_PHOSPHATASE DOMAIN-CONTAINING PROTEIN"/>
    <property type="match status" value="1"/>
</dbReference>
<protein>
    <recommendedName>
        <fullName evidence="5">Retrovirus-related Pol polyprotein from type-1 retrotransposable element R1</fullName>
    </recommendedName>
</protein>